<dbReference type="InterPro" id="IPR036280">
    <property type="entry name" value="Multihaem_cyt_sf"/>
</dbReference>
<evidence type="ECO:0000313" key="1">
    <source>
        <dbReference type="EMBL" id="RKS77274.1"/>
    </source>
</evidence>
<dbReference type="Proteomes" id="UP000274601">
    <property type="component" value="Unassembled WGS sequence"/>
</dbReference>
<dbReference type="AlphaFoldDB" id="A0A495QUT5"/>
<name>A0A495QUT5_9ACTN</name>
<accession>A0A495QUT5</accession>
<dbReference type="OrthoDB" id="3475027at2"/>
<dbReference type="EMBL" id="RBWU01000002">
    <property type="protein sequence ID" value="RKS77274.1"/>
    <property type="molecule type" value="Genomic_DNA"/>
</dbReference>
<protein>
    <submittedName>
        <fullName evidence="1">Uncharacterized protein</fullName>
    </submittedName>
</protein>
<reference evidence="1 2" key="1">
    <citation type="submission" date="2018-10" db="EMBL/GenBank/DDBJ databases">
        <title>Genomic Encyclopedia of Archaeal and Bacterial Type Strains, Phase II (KMG-II): from individual species to whole genera.</title>
        <authorList>
            <person name="Goeker M."/>
        </authorList>
    </citation>
    <scope>NUCLEOTIDE SEQUENCE [LARGE SCALE GENOMIC DNA]</scope>
    <source>
        <strain evidence="1 2">DSM 43383</strain>
    </source>
</reference>
<organism evidence="1 2">
    <name type="scientific">Actinomadura pelletieri DSM 43383</name>
    <dbReference type="NCBI Taxonomy" id="1120940"/>
    <lineage>
        <taxon>Bacteria</taxon>
        <taxon>Bacillati</taxon>
        <taxon>Actinomycetota</taxon>
        <taxon>Actinomycetes</taxon>
        <taxon>Streptosporangiales</taxon>
        <taxon>Thermomonosporaceae</taxon>
        <taxon>Actinomadura</taxon>
    </lineage>
</organism>
<proteinExistence type="predicted"/>
<dbReference type="SUPFAM" id="SSF48695">
    <property type="entry name" value="Multiheme cytochromes"/>
    <property type="match status" value="1"/>
</dbReference>
<sequence>MRSNDDGWLRLLAELEDDCQACHGTGSTANARWRAWHQRAHELIAVAEAAHRANELTPVPHTTSDGPAIVTAVERAIEDHMRARPADPEQTPCGTCHGTGRQLTPAGRMFTDLLARHGFVRNT</sequence>
<evidence type="ECO:0000313" key="2">
    <source>
        <dbReference type="Proteomes" id="UP000274601"/>
    </source>
</evidence>
<comment type="caution">
    <text evidence="1">The sequence shown here is derived from an EMBL/GenBank/DDBJ whole genome shotgun (WGS) entry which is preliminary data.</text>
</comment>
<keyword evidence="2" id="KW-1185">Reference proteome</keyword>
<gene>
    <name evidence="1" type="ORF">BZB76_2652</name>
</gene>
<dbReference type="RefSeq" id="WP_121434477.1">
    <property type="nucleotide sequence ID" value="NZ_RBWU01000002.1"/>
</dbReference>